<protein>
    <recommendedName>
        <fullName evidence="4">G protein-coupled receptor</fullName>
    </recommendedName>
</protein>
<dbReference type="AlphaFoldDB" id="A0AAN5CVG5"/>
<name>A0AAN5CVG5_9BILA</name>
<keyword evidence="1" id="KW-1133">Transmembrane helix</keyword>
<proteinExistence type="predicted"/>
<dbReference type="Proteomes" id="UP001328107">
    <property type="component" value="Unassembled WGS sequence"/>
</dbReference>
<evidence type="ECO:0008006" key="4">
    <source>
        <dbReference type="Google" id="ProtNLM"/>
    </source>
</evidence>
<keyword evidence="1" id="KW-0812">Transmembrane</keyword>
<comment type="caution">
    <text evidence="2">The sequence shown here is derived from an EMBL/GenBank/DDBJ whole genome shotgun (WGS) entry which is preliminary data.</text>
</comment>
<dbReference type="InterPro" id="IPR019421">
    <property type="entry name" value="7TM_GPCR_serpentine_rcpt_Srd"/>
</dbReference>
<feature type="transmembrane region" description="Helical" evidence="1">
    <location>
        <begin position="86"/>
        <end position="108"/>
    </location>
</feature>
<evidence type="ECO:0000313" key="2">
    <source>
        <dbReference type="EMBL" id="GMR51245.1"/>
    </source>
</evidence>
<gene>
    <name evidence="2" type="ORF">PMAYCL1PPCAC_21440</name>
</gene>
<keyword evidence="3" id="KW-1185">Reference proteome</keyword>
<dbReference type="Pfam" id="PF10317">
    <property type="entry name" value="7TM_GPCR_Srd"/>
    <property type="match status" value="1"/>
</dbReference>
<feature type="transmembrane region" description="Helical" evidence="1">
    <location>
        <begin position="55"/>
        <end position="80"/>
    </location>
</feature>
<sequence>QVFDGFRTCKKTLMTDRPDLNELIELLTQVNYKERPKCKAIREHQFLNQCVDEMITVLAIFLMFPRVISIGSEAILVVYYGPASTLLPPGICFFVYAILLNGVTYYNIQMTACFAYR</sequence>
<keyword evidence="1" id="KW-0472">Membrane</keyword>
<dbReference type="EMBL" id="BTRK01000005">
    <property type="protein sequence ID" value="GMR51245.1"/>
    <property type="molecule type" value="Genomic_DNA"/>
</dbReference>
<evidence type="ECO:0000313" key="3">
    <source>
        <dbReference type="Proteomes" id="UP001328107"/>
    </source>
</evidence>
<organism evidence="2 3">
    <name type="scientific">Pristionchus mayeri</name>
    <dbReference type="NCBI Taxonomy" id="1317129"/>
    <lineage>
        <taxon>Eukaryota</taxon>
        <taxon>Metazoa</taxon>
        <taxon>Ecdysozoa</taxon>
        <taxon>Nematoda</taxon>
        <taxon>Chromadorea</taxon>
        <taxon>Rhabditida</taxon>
        <taxon>Rhabditina</taxon>
        <taxon>Diplogasteromorpha</taxon>
        <taxon>Diplogasteroidea</taxon>
        <taxon>Neodiplogasteridae</taxon>
        <taxon>Pristionchus</taxon>
    </lineage>
</organism>
<reference evidence="3" key="1">
    <citation type="submission" date="2022-10" db="EMBL/GenBank/DDBJ databases">
        <title>Genome assembly of Pristionchus species.</title>
        <authorList>
            <person name="Yoshida K."/>
            <person name="Sommer R.J."/>
        </authorList>
    </citation>
    <scope>NUCLEOTIDE SEQUENCE [LARGE SCALE GENOMIC DNA]</scope>
    <source>
        <strain evidence="3">RS5460</strain>
    </source>
</reference>
<feature type="non-terminal residue" evidence="2">
    <location>
        <position position="1"/>
    </location>
</feature>
<evidence type="ECO:0000256" key="1">
    <source>
        <dbReference type="SAM" id="Phobius"/>
    </source>
</evidence>
<accession>A0AAN5CVG5</accession>